<gene>
    <name evidence="1" type="ORF">VPNG_01131</name>
</gene>
<dbReference type="AlphaFoldDB" id="A0A423XLI0"/>
<name>A0A423XLI0_9PEZI</name>
<comment type="caution">
    <text evidence="1">The sequence shown here is derived from an EMBL/GenBank/DDBJ whole genome shotgun (WGS) entry which is preliminary data.</text>
</comment>
<keyword evidence="2" id="KW-1185">Reference proteome</keyword>
<evidence type="ECO:0000313" key="2">
    <source>
        <dbReference type="Proteomes" id="UP000285146"/>
    </source>
</evidence>
<organism evidence="1 2">
    <name type="scientific">Cytospora leucostoma</name>
    <dbReference type="NCBI Taxonomy" id="1230097"/>
    <lineage>
        <taxon>Eukaryota</taxon>
        <taxon>Fungi</taxon>
        <taxon>Dikarya</taxon>
        <taxon>Ascomycota</taxon>
        <taxon>Pezizomycotina</taxon>
        <taxon>Sordariomycetes</taxon>
        <taxon>Sordariomycetidae</taxon>
        <taxon>Diaporthales</taxon>
        <taxon>Cytosporaceae</taxon>
        <taxon>Cytospora</taxon>
    </lineage>
</organism>
<proteinExistence type="predicted"/>
<sequence length="77" mass="8518">MASFVKNQEVPDSNRWALCATRPLTRLTFDHARVVLKSPLRWYAAGSGCRLADLVGAQPTERTARRRGQDVAVMCGS</sequence>
<accession>A0A423XLI0</accession>
<evidence type="ECO:0000313" key="1">
    <source>
        <dbReference type="EMBL" id="ROW16944.1"/>
    </source>
</evidence>
<reference evidence="1 2" key="1">
    <citation type="submission" date="2015-09" db="EMBL/GenBank/DDBJ databases">
        <title>Host preference determinants of Valsa canker pathogens revealed by comparative genomics.</title>
        <authorList>
            <person name="Yin Z."/>
            <person name="Huang L."/>
        </authorList>
    </citation>
    <scope>NUCLEOTIDE SEQUENCE [LARGE SCALE GENOMIC DNA]</scope>
    <source>
        <strain evidence="1 2">SXYLt</strain>
    </source>
</reference>
<protein>
    <submittedName>
        <fullName evidence="1">Uncharacterized protein</fullName>
    </submittedName>
</protein>
<dbReference type="EMBL" id="LKEB01000003">
    <property type="protein sequence ID" value="ROW16944.1"/>
    <property type="molecule type" value="Genomic_DNA"/>
</dbReference>
<dbReference type="Proteomes" id="UP000285146">
    <property type="component" value="Unassembled WGS sequence"/>
</dbReference>
<dbReference type="InParanoid" id="A0A423XLI0"/>